<evidence type="ECO:0000256" key="4">
    <source>
        <dbReference type="RuleBase" id="RU362130"/>
    </source>
</evidence>
<organism evidence="6 7">
    <name type="scientific">Canna indica</name>
    <name type="common">Indian-shot</name>
    <dbReference type="NCBI Taxonomy" id="4628"/>
    <lineage>
        <taxon>Eukaryota</taxon>
        <taxon>Viridiplantae</taxon>
        <taxon>Streptophyta</taxon>
        <taxon>Embryophyta</taxon>
        <taxon>Tracheophyta</taxon>
        <taxon>Spermatophyta</taxon>
        <taxon>Magnoliopsida</taxon>
        <taxon>Liliopsida</taxon>
        <taxon>Zingiberales</taxon>
        <taxon>Cannaceae</taxon>
        <taxon>Canna</taxon>
    </lineage>
</organism>
<dbReference type="EMBL" id="CP136894">
    <property type="protein sequence ID" value="WOL08847.1"/>
    <property type="molecule type" value="Genomic_DNA"/>
</dbReference>
<dbReference type="SMART" id="SM00043">
    <property type="entry name" value="CY"/>
    <property type="match status" value="2"/>
</dbReference>
<dbReference type="AlphaFoldDB" id="A0AAQ3KHS5"/>
<dbReference type="SUPFAM" id="SSF54403">
    <property type="entry name" value="Cystatin/monellin"/>
    <property type="match status" value="2"/>
</dbReference>
<evidence type="ECO:0000313" key="6">
    <source>
        <dbReference type="EMBL" id="WOL08847.1"/>
    </source>
</evidence>
<dbReference type="Gene3D" id="3.10.450.10">
    <property type="match status" value="2"/>
</dbReference>
<keyword evidence="2 4" id="KW-0646">Protease inhibitor</keyword>
<dbReference type="InterPro" id="IPR027214">
    <property type="entry name" value="Cystatin"/>
</dbReference>
<dbReference type="PANTHER" id="PTHR11413:SF110">
    <property type="entry name" value="CYSTEINE PROTEINASE INHIBITOR 6"/>
    <property type="match status" value="1"/>
</dbReference>
<protein>
    <recommendedName>
        <fullName evidence="4">Cysteine proteinase inhibitor</fullName>
    </recommendedName>
</protein>
<name>A0AAQ3KHS5_9LILI</name>
<evidence type="ECO:0000256" key="2">
    <source>
        <dbReference type="ARBA" id="ARBA00022690"/>
    </source>
</evidence>
<keyword evidence="3 4" id="KW-0789">Thiol protease inhibitor</keyword>
<dbReference type="PROSITE" id="PS00287">
    <property type="entry name" value="CYSTATIN"/>
    <property type="match status" value="2"/>
</dbReference>
<dbReference type="Pfam" id="PF16845">
    <property type="entry name" value="SQAPI"/>
    <property type="match status" value="2"/>
</dbReference>
<dbReference type="GO" id="GO:0004869">
    <property type="term" value="F:cysteine-type endopeptidase inhibitor activity"/>
    <property type="evidence" value="ECO:0007669"/>
    <property type="project" value="UniProtKB-KW"/>
</dbReference>
<dbReference type="InterPro" id="IPR018073">
    <property type="entry name" value="Prot_inh_cystat_CS"/>
</dbReference>
<reference evidence="6 7" key="1">
    <citation type="submission" date="2023-10" db="EMBL/GenBank/DDBJ databases">
        <title>Chromosome-scale genome assembly provides insights into flower coloration mechanisms of Canna indica.</title>
        <authorList>
            <person name="Li C."/>
        </authorList>
    </citation>
    <scope>NUCLEOTIDE SEQUENCE [LARGE SCALE GENOMIC DNA]</scope>
    <source>
        <tissue evidence="6">Flower</tissue>
    </source>
</reference>
<sequence>MADETKVGGIHDSEVSQNSAEIQELARFAVEEHNKKANDVLEFGRVVKVKEQVVAGTMYYVTVEAKNQRGETNLYEAKVWVKPWMNFKELQEFKQIDDEEYGSSSMADDDADVKVGGVHDVSEGSQNSAEIQELGRFAVEEHNKKANSALEFERVVKVKEQVVAGTVYYITLEAKDQSGETKLYEAKVWVQQWINFKELQEFKQIGVDDVSTPAA</sequence>
<feature type="domain" description="Cystatin" evidence="5">
    <location>
        <begin position="113"/>
        <end position="205"/>
    </location>
</feature>
<gene>
    <name evidence="6" type="ORF">Cni_G17600</name>
</gene>
<evidence type="ECO:0000256" key="1">
    <source>
        <dbReference type="ARBA" id="ARBA00007233"/>
    </source>
</evidence>
<evidence type="ECO:0000256" key="3">
    <source>
        <dbReference type="ARBA" id="ARBA00022704"/>
    </source>
</evidence>
<comment type="similarity">
    <text evidence="1 4">Belongs to the cystatin family. Phytocystatin subfamily.</text>
</comment>
<dbReference type="CDD" id="cd00042">
    <property type="entry name" value="CY"/>
    <property type="match status" value="2"/>
</dbReference>
<feature type="domain" description="Cystatin" evidence="5">
    <location>
        <begin position="5"/>
        <end position="96"/>
    </location>
</feature>
<accession>A0AAQ3KHS5</accession>
<dbReference type="PANTHER" id="PTHR11413">
    <property type="entry name" value="CYSTATIN FAMILY MEMBER"/>
    <property type="match status" value="1"/>
</dbReference>
<dbReference type="InterPro" id="IPR046350">
    <property type="entry name" value="Cystatin_sf"/>
</dbReference>
<evidence type="ECO:0000259" key="5">
    <source>
        <dbReference type="SMART" id="SM00043"/>
    </source>
</evidence>
<proteinExistence type="inferred from homology"/>
<evidence type="ECO:0000313" key="7">
    <source>
        <dbReference type="Proteomes" id="UP001327560"/>
    </source>
</evidence>
<dbReference type="Proteomes" id="UP001327560">
    <property type="component" value="Chromosome 5"/>
</dbReference>
<dbReference type="InterPro" id="IPR000010">
    <property type="entry name" value="Cystatin_dom"/>
</dbReference>
<keyword evidence="7" id="KW-1185">Reference proteome</keyword>